<organism evidence="2 3">
    <name type="scientific">Trypanosoma cruzi marinkellei</name>
    <dbReference type="NCBI Taxonomy" id="85056"/>
    <lineage>
        <taxon>Eukaryota</taxon>
        <taxon>Discoba</taxon>
        <taxon>Euglenozoa</taxon>
        <taxon>Kinetoplastea</taxon>
        <taxon>Metakinetoplastina</taxon>
        <taxon>Trypanosomatida</taxon>
        <taxon>Trypanosomatidae</taxon>
        <taxon>Trypanosoma</taxon>
        <taxon>Schizotrypanum</taxon>
    </lineage>
</organism>
<evidence type="ECO:0000256" key="1">
    <source>
        <dbReference type="SAM" id="MobiDB-lite"/>
    </source>
</evidence>
<gene>
    <name evidence="2" type="ORF">MOQ_007108</name>
</gene>
<dbReference type="AlphaFoldDB" id="K2M2H4"/>
<feature type="compositionally biased region" description="Polar residues" evidence="1">
    <location>
        <begin position="9"/>
        <end position="31"/>
    </location>
</feature>
<evidence type="ECO:0000313" key="3">
    <source>
        <dbReference type="Proteomes" id="UP000007350"/>
    </source>
</evidence>
<proteinExistence type="predicted"/>
<evidence type="ECO:0000313" key="2">
    <source>
        <dbReference type="EMBL" id="EKF29123.1"/>
    </source>
</evidence>
<protein>
    <submittedName>
        <fullName evidence="2">Uncharacterized protein</fullName>
    </submittedName>
</protein>
<feature type="region of interest" description="Disordered" evidence="1">
    <location>
        <begin position="134"/>
        <end position="159"/>
    </location>
</feature>
<accession>K2M2H4</accession>
<dbReference type="EMBL" id="AHKC01014068">
    <property type="protein sequence ID" value="EKF29123.1"/>
    <property type="molecule type" value="Genomic_DNA"/>
</dbReference>
<dbReference type="Proteomes" id="UP000007350">
    <property type="component" value="Unassembled WGS sequence"/>
</dbReference>
<keyword evidence="3" id="KW-1185">Reference proteome</keyword>
<sequence>MPIKDDETVSTATHPQCVASSSAPQSLPTKITHTHRHTEQEKEEQCTGNTHSNCHHHQQKQQESWRVCCYSPRVNTHRATPAQKSKRRNAKNGTAAPRSTHALPQVVLLISPPTHPHITPHSRRILRRRIRNGRNAAAGNGSGRESGDTRPLTGAGRFNGRSSDVVQSFFGAPWLDGVRPVAAHSPPGDNAVLSMRGADAVRGYPHVAAEASRFLVAALPCVDGGMASRRITSHTSAIYRSRVGR</sequence>
<feature type="region of interest" description="Disordered" evidence="1">
    <location>
        <begin position="1"/>
        <end position="58"/>
    </location>
</feature>
<feature type="region of interest" description="Disordered" evidence="1">
    <location>
        <begin position="77"/>
        <end position="99"/>
    </location>
</feature>
<name>K2M2H4_TRYCR</name>
<reference evidence="2 3" key="1">
    <citation type="journal article" date="2012" name="BMC Genomics">
        <title>Comparative genomic analysis of human infective Trypanosoma cruzi lineages with the bat-restricted subspecies T. cruzi marinkellei.</title>
        <authorList>
            <person name="Franzen O."/>
            <person name="Talavera-Lopez C."/>
            <person name="Ochaya S."/>
            <person name="Butler C.E."/>
            <person name="Messenger L.A."/>
            <person name="Lewis M.D."/>
            <person name="Llewellyn M.S."/>
            <person name="Marinkelle C.J."/>
            <person name="Tyler K.M."/>
            <person name="Miles M.A."/>
            <person name="Andersson B."/>
        </authorList>
    </citation>
    <scope>NUCLEOTIDE SEQUENCE [LARGE SCALE GENOMIC DNA]</scope>
    <source>
        <strain evidence="2 3">B7</strain>
    </source>
</reference>
<comment type="caution">
    <text evidence="2">The sequence shown here is derived from an EMBL/GenBank/DDBJ whole genome shotgun (WGS) entry which is preliminary data.</text>
</comment>